<evidence type="ECO:0000313" key="1">
    <source>
        <dbReference type="EMBL" id="PZX55718.1"/>
    </source>
</evidence>
<reference evidence="1 2" key="1">
    <citation type="submission" date="2018-06" db="EMBL/GenBank/DDBJ databases">
        <title>Genomic Encyclopedia of Archaeal and Bacterial Type Strains, Phase II (KMG-II): from individual species to whole genera.</title>
        <authorList>
            <person name="Goeker M."/>
        </authorList>
    </citation>
    <scope>NUCLEOTIDE SEQUENCE [LARGE SCALE GENOMIC DNA]</scope>
    <source>
        <strain evidence="1 2">DSM 19830</strain>
    </source>
</reference>
<comment type="caution">
    <text evidence="1">The sequence shown here is derived from an EMBL/GenBank/DDBJ whole genome shotgun (WGS) entry which is preliminary data.</text>
</comment>
<name>A0A2W7R4F2_9BACT</name>
<protein>
    <submittedName>
        <fullName evidence="1">Uncharacterized protein (DUF2141 family)</fullName>
    </submittedName>
</protein>
<dbReference type="EMBL" id="QKZT01000003">
    <property type="protein sequence ID" value="PZX55718.1"/>
    <property type="molecule type" value="Genomic_DNA"/>
</dbReference>
<gene>
    <name evidence="1" type="ORF">LV85_00943</name>
</gene>
<dbReference type="Pfam" id="PF09912">
    <property type="entry name" value="DUF2141"/>
    <property type="match status" value="1"/>
</dbReference>
<proteinExistence type="predicted"/>
<keyword evidence="2" id="KW-1185">Reference proteome</keyword>
<organism evidence="1 2">
    <name type="scientific">Algoriphagus chordae</name>
    <dbReference type="NCBI Taxonomy" id="237019"/>
    <lineage>
        <taxon>Bacteria</taxon>
        <taxon>Pseudomonadati</taxon>
        <taxon>Bacteroidota</taxon>
        <taxon>Cytophagia</taxon>
        <taxon>Cytophagales</taxon>
        <taxon>Cyclobacteriaceae</taxon>
        <taxon>Algoriphagus</taxon>
    </lineage>
</organism>
<sequence>MKLAFLSLLFFMNISQVQSNLGTIELHISETNSDNGVIQLLIFDQSKGWPESLDHAWEMVRLPIEKGIARKTFKDVPAGNYAITVFHDHDEDGAIRKNKVGYPLDEFGFSNNPSLVFGIPSYEKSSKKVNPGKVTLFEIELR</sequence>
<dbReference type="Proteomes" id="UP000248882">
    <property type="component" value="Unassembled WGS sequence"/>
</dbReference>
<evidence type="ECO:0000313" key="2">
    <source>
        <dbReference type="Proteomes" id="UP000248882"/>
    </source>
</evidence>
<accession>A0A2W7R4F2</accession>
<dbReference type="AlphaFoldDB" id="A0A2W7R4F2"/>
<dbReference type="InterPro" id="IPR018673">
    <property type="entry name" value="DUF2141"/>
</dbReference>